<dbReference type="InterPro" id="IPR006016">
    <property type="entry name" value="UspA"/>
</dbReference>
<protein>
    <submittedName>
        <fullName evidence="2">Unannotated protein</fullName>
    </submittedName>
</protein>
<dbReference type="Gene3D" id="3.40.50.620">
    <property type="entry name" value="HUPs"/>
    <property type="match status" value="2"/>
</dbReference>
<dbReference type="InterPro" id="IPR006015">
    <property type="entry name" value="Universal_stress_UspA"/>
</dbReference>
<reference evidence="2" key="1">
    <citation type="submission" date="2020-05" db="EMBL/GenBank/DDBJ databases">
        <authorList>
            <person name="Chiriac C."/>
            <person name="Salcher M."/>
            <person name="Ghai R."/>
            <person name="Kavagutti S V."/>
        </authorList>
    </citation>
    <scope>NUCLEOTIDE SEQUENCE</scope>
</reference>
<dbReference type="EMBL" id="CAEZYW010000109">
    <property type="protein sequence ID" value="CAB4741860.1"/>
    <property type="molecule type" value="Genomic_DNA"/>
</dbReference>
<dbReference type="PANTHER" id="PTHR46553">
    <property type="entry name" value="ADENINE NUCLEOTIDE ALPHA HYDROLASES-LIKE SUPERFAMILY PROTEIN"/>
    <property type="match status" value="1"/>
</dbReference>
<sequence>MDETLWAGRVVVGVDGSPESRLAADWAAVEATARGRGLTVVHAVLPPVGSSSFGPSMPVGLNVMAEIRDGALAELDAIAASLSAPDIRTHVEVGSPSGTLIGASETASMVVVGSRGQGGFKGLILGSVSTQVATHAVSPAIVVRALPDPGADTVVVGIDGNPGSNAAIDFAFEMASRHGWRLVAVHAWEAPAYDVLVVPSTAGAIPLDDLSAEEARLSAETLAGFTADYPDVVVEESIVHGSARSAIIEASARAALVVVGTRGHGQVVGAVIGSVSHGVLHHARVPVAVISGRRTARVTP</sequence>
<dbReference type="SUPFAM" id="SSF52402">
    <property type="entry name" value="Adenine nucleotide alpha hydrolases-like"/>
    <property type="match status" value="2"/>
</dbReference>
<accession>A0A6J6T3Y8</accession>
<dbReference type="AlphaFoldDB" id="A0A6J6T3Y8"/>
<evidence type="ECO:0000313" key="2">
    <source>
        <dbReference type="EMBL" id="CAB4741860.1"/>
    </source>
</evidence>
<dbReference type="InterPro" id="IPR014729">
    <property type="entry name" value="Rossmann-like_a/b/a_fold"/>
</dbReference>
<dbReference type="PRINTS" id="PR01438">
    <property type="entry name" value="UNVRSLSTRESS"/>
</dbReference>
<feature type="domain" description="UspA" evidence="1">
    <location>
        <begin position="152"/>
        <end position="290"/>
    </location>
</feature>
<proteinExistence type="predicted"/>
<gene>
    <name evidence="2" type="ORF">UFOPK2786_00821</name>
</gene>
<evidence type="ECO:0000259" key="1">
    <source>
        <dbReference type="Pfam" id="PF00582"/>
    </source>
</evidence>
<dbReference type="Pfam" id="PF00582">
    <property type="entry name" value="Usp"/>
    <property type="match status" value="2"/>
</dbReference>
<name>A0A6J6T3Y8_9ZZZZ</name>
<organism evidence="2">
    <name type="scientific">freshwater metagenome</name>
    <dbReference type="NCBI Taxonomy" id="449393"/>
    <lineage>
        <taxon>unclassified sequences</taxon>
        <taxon>metagenomes</taxon>
        <taxon>ecological metagenomes</taxon>
    </lineage>
</organism>
<dbReference type="PANTHER" id="PTHR46553:SF3">
    <property type="entry name" value="ADENINE NUCLEOTIDE ALPHA HYDROLASES-LIKE SUPERFAMILY PROTEIN"/>
    <property type="match status" value="1"/>
</dbReference>
<feature type="domain" description="UspA" evidence="1">
    <location>
        <begin position="9"/>
        <end position="144"/>
    </location>
</feature>